<evidence type="ECO:0000313" key="3">
    <source>
        <dbReference type="Proteomes" id="UP001595960"/>
    </source>
</evidence>
<reference evidence="3" key="1">
    <citation type="journal article" date="2019" name="Int. J. Syst. Evol. Microbiol.">
        <title>The Global Catalogue of Microorganisms (GCM) 10K type strain sequencing project: providing services to taxonomists for standard genome sequencing and annotation.</title>
        <authorList>
            <consortium name="The Broad Institute Genomics Platform"/>
            <consortium name="The Broad Institute Genome Sequencing Center for Infectious Disease"/>
            <person name="Wu L."/>
            <person name="Ma J."/>
        </authorList>
    </citation>
    <scope>NUCLEOTIDE SEQUENCE [LARGE SCALE GENOMIC DNA]</scope>
    <source>
        <strain evidence="3">CGMCC 1.12192</strain>
    </source>
</reference>
<dbReference type="Proteomes" id="UP001595960">
    <property type="component" value="Unassembled WGS sequence"/>
</dbReference>
<evidence type="ECO:0008006" key="4">
    <source>
        <dbReference type="Google" id="ProtNLM"/>
    </source>
</evidence>
<name>A0ABV9R5N7_9MICO</name>
<feature type="transmembrane region" description="Helical" evidence="1">
    <location>
        <begin position="21"/>
        <end position="44"/>
    </location>
</feature>
<feature type="transmembrane region" description="Helical" evidence="1">
    <location>
        <begin position="98"/>
        <end position="115"/>
    </location>
</feature>
<accession>A0ABV9R5N7</accession>
<evidence type="ECO:0000256" key="1">
    <source>
        <dbReference type="SAM" id="Phobius"/>
    </source>
</evidence>
<proteinExistence type="predicted"/>
<organism evidence="2 3">
    <name type="scientific">Agromyces aurantiacus</name>
    <dbReference type="NCBI Taxonomy" id="165814"/>
    <lineage>
        <taxon>Bacteria</taxon>
        <taxon>Bacillati</taxon>
        <taxon>Actinomycetota</taxon>
        <taxon>Actinomycetes</taxon>
        <taxon>Micrococcales</taxon>
        <taxon>Microbacteriaceae</taxon>
        <taxon>Agromyces</taxon>
    </lineage>
</organism>
<keyword evidence="1" id="KW-0472">Membrane</keyword>
<feature type="transmembrane region" description="Helical" evidence="1">
    <location>
        <begin position="69"/>
        <end position="91"/>
    </location>
</feature>
<gene>
    <name evidence="2" type="ORF">ACFPER_02630</name>
</gene>
<keyword evidence="1" id="KW-0812">Transmembrane</keyword>
<dbReference type="RefSeq" id="WP_204395708.1">
    <property type="nucleotide sequence ID" value="NZ_JAFBBW010000001.1"/>
</dbReference>
<protein>
    <recommendedName>
        <fullName evidence="4">DUF998 domain-containing protein</fullName>
    </recommendedName>
</protein>
<evidence type="ECO:0000313" key="2">
    <source>
        <dbReference type="EMBL" id="MFC4827667.1"/>
    </source>
</evidence>
<comment type="caution">
    <text evidence="2">The sequence shown here is derived from an EMBL/GenBank/DDBJ whole genome shotgun (WGS) entry which is preliminary data.</text>
</comment>
<keyword evidence="1" id="KW-1133">Transmembrane helix</keyword>
<keyword evidence="3" id="KW-1185">Reference proteome</keyword>
<dbReference type="EMBL" id="JBHSJC010000001">
    <property type="protein sequence ID" value="MFC4827667.1"/>
    <property type="molecule type" value="Genomic_DNA"/>
</dbReference>
<feature type="transmembrane region" description="Helical" evidence="1">
    <location>
        <begin position="127"/>
        <end position="148"/>
    </location>
</feature>
<sequence length="235" mass="24007">MVRSEEPPSVAVAHGIARTPAPVYVAVIAPVVIAVIAAATQPWLRPTDLVRDSQAVAVAHGDANTAYGLLSNLGIVAIAIASGAALVGWLATRGRGEALGAMLGWSAALGLVLALDDLLLLHETATLTPWAGATFVAAYGVGFLVYLARFQEVIRERLDPGLLLLAMAAFGGSAMVDLLLSPTQASVLVEDGTKLLGIAAWSAFVVRASLTALVEPAPSPTEARAAATTALQSSP</sequence>